<organism evidence="2 3">
    <name type="scientific">Magnetospirillum aberrantis SpK</name>
    <dbReference type="NCBI Taxonomy" id="908842"/>
    <lineage>
        <taxon>Bacteria</taxon>
        <taxon>Pseudomonadati</taxon>
        <taxon>Pseudomonadota</taxon>
        <taxon>Alphaproteobacteria</taxon>
        <taxon>Rhodospirillales</taxon>
        <taxon>Rhodospirillaceae</taxon>
        <taxon>Magnetospirillum</taxon>
    </lineage>
</organism>
<dbReference type="RefSeq" id="WP_163674851.1">
    <property type="nucleotide sequence ID" value="NZ_JAAIYP010000011.1"/>
</dbReference>
<name>A0A7C9UXS1_9PROT</name>
<feature type="domain" description="Cyclophilin TM1367-like" evidence="1">
    <location>
        <begin position="3"/>
        <end position="120"/>
    </location>
</feature>
<dbReference type="InterPro" id="IPR029000">
    <property type="entry name" value="Cyclophilin-like_dom_sf"/>
</dbReference>
<gene>
    <name evidence="2" type="ORF">G4223_03065</name>
</gene>
<evidence type="ECO:0000313" key="2">
    <source>
        <dbReference type="EMBL" id="NFV79094.1"/>
    </source>
</evidence>
<sequence>MRKLRLVIGKLEIEAELLETPTADALYAAAPFEARAAHWGEEVYFTVPLGVEREAGARDVVQPGELAFRVEGEAVVIGYGPTPNSEDTEIRLAMPANVWGVTKTDVRQLRKVEAGDLIRVDVLES</sequence>
<keyword evidence="3" id="KW-1185">Reference proteome</keyword>
<dbReference type="Pfam" id="PF04126">
    <property type="entry name" value="Cyclophil_like"/>
    <property type="match status" value="1"/>
</dbReference>
<dbReference type="SUPFAM" id="SSF50891">
    <property type="entry name" value="Cyclophilin-like"/>
    <property type="match status" value="1"/>
</dbReference>
<accession>A0A7C9UXS1</accession>
<proteinExistence type="predicted"/>
<evidence type="ECO:0000259" key="1">
    <source>
        <dbReference type="Pfam" id="PF04126"/>
    </source>
</evidence>
<protein>
    <recommendedName>
        <fullName evidence="1">Cyclophilin TM1367-like domain-containing protein</fullName>
    </recommendedName>
</protein>
<dbReference type="AlphaFoldDB" id="A0A7C9UXS1"/>
<dbReference type="Proteomes" id="UP000480684">
    <property type="component" value="Unassembled WGS sequence"/>
</dbReference>
<reference evidence="2 3" key="1">
    <citation type="submission" date="2020-02" db="EMBL/GenBank/DDBJ databases">
        <authorList>
            <person name="Dziuba M."/>
            <person name="Kuznetsov B."/>
            <person name="Mardanov A."/>
            <person name="Ravin N."/>
            <person name="Grouzdev D."/>
        </authorList>
    </citation>
    <scope>NUCLEOTIDE SEQUENCE [LARGE SCALE GENOMIC DNA]</scope>
    <source>
        <strain evidence="2 3">SpK</strain>
    </source>
</reference>
<dbReference type="Gene3D" id="2.40.100.20">
    <property type="match status" value="1"/>
</dbReference>
<dbReference type="InterPro" id="IPR025658">
    <property type="entry name" value="Cyclophilin_TM1367"/>
</dbReference>
<dbReference type="EMBL" id="JAAIYP010000011">
    <property type="protein sequence ID" value="NFV79094.1"/>
    <property type="molecule type" value="Genomic_DNA"/>
</dbReference>
<evidence type="ECO:0000313" key="3">
    <source>
        <dbReference type="Proteomes" id="UP000480684"/>
    </source>
</evidence>
<comment type="caution">
    <text evidence="2">The sequence shown here is derived from an EMBL/GenBank/DDBJ whole genome shotgun (WGS) entry which is preliminary data.</text>
</comment>